<evidence type="ECO:0000256" key="1">
    <source>
        <dbReference type="SAM" id="Phobius"/>
    </source>
</evidence>
<dbReference type="EMBL" id="HBUF01263299">
    <property type="protein sequence ID" value="CAG6683509.1"/>
    <property type="molecule type" value="Transcribed_RNA"/>
</dbReference>
<name>A0A8D8X6D9_9HEMI</name>
<reference evidence="2" key="1">
    <citation type="submission" date="2021-05" db="EMBL/GenBank/DDBJ databases">
        <authorList>
            <person name="Alioto T."/>
            <person name="Alioto T."/>
            <person name="Gomez Garrido J."/>
        </authorList>
    </citation>
    <scope>NUCLEOTIDE SEQUENCE</scope>
</reference>
<sequence length="99" mass="11380">MIFFNVPILFLLFHVFLLMLLLVCFLFSCLGLFSKFILASSPFSSSFSSLVKVSFSFSISLFFIFSFVLTSSSFFLCIFNFFPTFPPLPILRPFLLLLL</sequence>
<feature type="transmembrane region" description="Helical" evidence="1">
    <location>
        <begin position="55"/>
        <end position="82"/>
    </location>
</feature>
<proteinExistence type="predicted"/>
<evidence type="ECO:0000313" key="2">
    <source>
        <dbReference type="EMBL" id="CAG6683509.1"/>
    </source>
</evidence>
<keyword evidence="1" id="KW-0472">Membrane</keyword>
<keyword evidence="1" id="KW-1133">Transmembrane helix</keyword>
<accession>A0A8D8X6D9</accession>
<keyword evidence="1" id="KW-0812">Transmembrane</keyword>
<protein>
    <submittedName>
        <fullName evidence="2">Uncharacterized protein</fullName>
    </submittedName>
</protein>
<organism evidence="2">
    <name type="scientific">Cacopsylla melanoneura</name>
    <dbReference type="NCBI Taxonomy" id="428564"/>
    <lineage>
        <taxon>Eukaryota</taxon>
        <taxon>Metazoa</taxon>
        <taxon>Ecdysozoa</taxon>
        <taxon>Arthropoda</taxon>
        <taxon>Hexapoda</taxon>
        <taxon>Insecta</taxon>
        <taxon>Pterygota</taxon>
        <taxon>Neoptera</taxon>
        <taxon>Paraneoptera</taxon>
        <taxon>Hemiptera</taxon>
        <taxon>Sternorrhyncha</taxon>
        <taxon>Psylloidea</taxon>
        <taxon>Psyllidae</taxon>
        <taxon>Psyllinae</taxon>
        <taxon>Cacopsylla</taxon>
    </lineage>
</organism>
<dbReference type="AlphaFoldDB" id="A0A8D8X6D9"/>